<keyword evidence="4" id="KW-1185">Reference proteome</keyword>
<dbReference type="Pfam" id="PF02037">
    <property type="entry name" value="SAP"/>
    <property type="match status" value="1"/>
</dbReference>
<evidence type="ECO:0000313" key="4">
    <source>
        <dbReference type="Proteomes" id="UP001430953"/>
    </source>
</evidence>
<dbReference type="EMBL" id="JADYXP020000002">
    <property type="protein sequence ID" value="KAL0130328.1"/>
    <property type="molecule type" value="Genomic_DNA"/>
</dbReference>
<gene>
    <name evidence="3" type="ORF">PUN28_002162</name>
</gene>
<comment type="caution">
    <text evidence="3">The sequence shown here is derived from an EMBL/GenBank/DDBJ whole genome shotgun (WGS) entry which is preliminary data.</text>
</comment>
<dbReference type="Gene3D" id="1.10.720.30">
    <property type="entry name" value="SAP domain"/>
    <property type="match status" value="1"/>
</dbReference>
<sequence>MHHDVQLLNILAELKEKLKGLNLPSSGAKLELVKRLLNAGVPSEELQAQNPPTETADEHGDEAWHNAGEASPAPPSILLKYKFLRQKRDLAVREAELLRRECELLRMSPRCEESARTGANGRKWKDLKDLISEFDGNCSDSERWEKQVRKLLASYALDDYEAKAILCNHLAG</sequence>
<dbReference type="InterPro" id="IPR003034">
    <property type="entry name" value="SAP_dom"/>
</dbReference>
<organism evidence="3 4">
    <name type="scientific">Cardiocondyla obscurior</name>
    <dbReference type="NCBI Taxonomy" id="286306"/>
    <lineage>
        <taxon>Eukaryota</taxon>
        <taxon>Metazoa</taxon>
        <taxon>Ecdysozoa</taxon>
        <taxon>Arthropoda</taxon>
        <taxon>Hexapoda</taxon>
        <taxon>Insecta</taxon>
        <taxon>Pterygota</taxon>
        <taxon>Neoptera</taxon>
        <taxon>Endopterygota</taxon>
        <taxon>Hymenoptera</taxon>
        <taxon>Apocrita</taxon>
        <taxon>Aculeata</taxon>
        <taxon>Formicoidea</taxon>
        <taxon>Formicidae</taxon>
        <taxon>Myrmicinae</taxon>
        <taxon>Cardiocondyla</taxon>
    </lineage>
</organism>
<protein>
    <recommendedName>
        <fullName evidence="2">SAP domain-containing protein</fullName>
    </recommendedName>
</protein>
<name>A0AAW2GSV1_9HYME</name>
<evidence type="ECO:0000256" key="1">
    <source>
        <dbReference type="SAM" id="MobiDB-lite"/>
    </source>
</evidence>
<dbReference type="AlphaFoldDB" id="A0AAW2GSV1"/>
<reference evidence="3 4" key="1">
    <citation type="submission" date="2023-03" db="EMBL/GenBank/DDBJ databases">
        <title>High recombination rates correlate with genetic variation in Cardiocondyla obscurior ants.</title>
        <authorList>
            <person name="Errbii M."/>
        </authorList>
    </citation>
    <scope>NUCLEOTIDE SEQUENCE [LARGE SCALE GENOMIC DNA]</scope>
    <source>
        <strain evidence="3">Alpha-2009</strain>
        <tissue evidence="3">Whole body</tissue>
    </source>
</reference>
<evidence type="ECO:0000313" key="3">
    <source>
        <dbReference type="EMBL" id="KAL0130328.1"/>
    </source>
</evidence>
<proteinExistence type="predicted"/>
<accession>A0AAW2GSV1</accession>
<dbReference type="InterPro" id="IPR036361">
    <property type="entry name" value="SAP_dom_sf"/>
</dbReference>
<evidence type="ECO:0000259" key="2">
    <source>
        <dbReference type="Pfam" id="PF02037"/>
    </source>
</evidence>
<feature type="domain" description="SAP" evidence="2">
    <location>
        <begin position="12"/>
        <end position="39"/>
    </location>
</feature>
<feature type="region of interest" description="Disordered" evidence="1">
    <location>
        <begin position="43"/>
        <end position="74"/>
    </location>
</feature>
<dbReference type="SUPFAM" id="SSF68906">
    <property type="entry name" value="SAP domain"/>
    <property type="match status" value="1"/>
</dbReference>
<dbReference type="Proteomes" id="UP001430953">
    <property type="component" value="Unassembled WGS sequence"/>
</dbReference>